<dbReference type="PANTHER" id="PTHR42708:SF1">
    <property type="entry name" value="GLIDING MOTILITY PROTEIN MGLA"/>
    <property type="match status" value="1"/>
</dbReference>
<dbReference type="Proteomes" id="UP001597478">
    <property type="component" value="Unassembled WGS sequence"/>
</dbReference>
<dbReference type="RefSeq" id="WP_377388439.1">
    <property type="nucleotide sequence ID" value="NZ_JBHSAN010000012.1"/>
</dbReference>
<dbReference type="CDD" id="cd00882">
    <property type="entry name" value="Ras_like_GTPase"/>
    <property type="match status" value="1"/>
</dbReference>
<dbReference type="EMBL" id="JBHUOF010000014">
    <property type="protein sequence ID" value="MFD2800287.1"/>
    <property type="molecule type" value="Genomic_DNA"/>
</dbReference>
<comment type="caution">
    <text evidence="6">The sequence shown here is derived from an EMBL/GenBank/DDBJ whole genome shotgun (WGS) entry which is preliminary data.</text>
</comment>
<dbReference type="InterPro" id="IPR027417">
    <property type="entry name" value="P-loop_NTPase"/>
</dbReference>
<dbReference type="InterPro" id="IPR004130">
    <property type="entry name" value="Gpn"/>
</dbReference>
<dbReference type="InterPro" id="IPR052705">
    <property type="entry name" value="Gliding_Motility_GTPase"/>
</dbReference>
<keyword evidence="2" id="KW-0547">Nucleotide-binding</keyword>
<comment type="similarity">
    <text evidence="1">Belongs to the GPN-loop GTPase family.</text>
</comment>
<keyword evidence="3" id="KW-0378">Hydrolase</keyword>
<reference evidence="7" key="1">
    <citation type="journal article" date="2019" name="Int. J. Syst. Evol. Microbiol.">
        <title>The Global Catalogue of Microorganisms (GCM) 10K type strain sequencing project: providing services to taxonomists for standard genome sequencing and annotation.</title>
        <authorList>
            <consortium name="The Broad Institute Genomics Platform"/>
            <consortium name="The Broad Institute Genome Sequencing Center for Infectious Disease"/>
            <person name="Wu L."/>
            <person name="Ma J."/>
        </authorList>
    </citation>
    <scope>NUCLEOTIDE SEQUENCE [LARGE SCALE GENOMIC DNA]</scope>
    <source>
        <strain evidence="7">IBRC-M 10906</strain>
    </source>
</reference>
<dbReference type="Pfam" id="PF03029">
    <property type="entry name" value="ATP_bind_1"/>
    <property type="match status" value="1"/>
</dbReference>
<evidence type="ECO:0000313" key="6">
    <source>
        <dbReference type="EMBL" id="MFD2800287.1"/>
    </source>
</evidence>
<evidence type="ECO:0000313" key="7">
    <source>
        <dbReference type="Proteomes" id="UP001597478"/>
    </source>
</evidence>
<evidence type="ECO:0000256" key="3">
    <source>
        <dbReference type="ARBA" id="ARBA00022801"/>
    </source>
</evidence>
<feature type="region of interest" description="Disordered" evidence="5">
    <location>
        <begin position="1"/>
        <end position="20"/>
    </location>
</feature>
<evidence type="ECO:0000256" key="1">
    <source>
        <dbReference type="ARBA" id="ARBA00005290"/>
    </source>
</evidence>
<gene>
    <name evidence="6" type="ORF">ACFS2C_12865</name>
</gene>
<dbReference type="SUPFAM" id="SSF52540">
    <property type="entry name" value="P-loop containing nucleoside triphosphate hydrolases"/>
    <property type="match status" value="1"/>
</dbReference>
<evidence type="ECO:0000256" key="2">
    <source>
        <dbReference type="ARBA" id="ARBA00022741"/>
    </source>
</evidence>
<dbReference type="Gene3D" id="3.40.50.300">
    <property type="entry name" value="P-loop containing nucleotide triphosphate hydrolases"/>
    <property type="match status" value="1"/>
</dbReference>
<keyword evidence="4" id="KW-0342">GTP-binding</keyword>
<accession>A0ABW5WB23</accession>
<proteinExistence type="inferred from homology"/>
<organism evidence="6 7">
    <name type="scientific">Prauserella oleivorans</name>
    <dbReference type="NCBI Taxonomy" id="1478153"/>
    <lineage>
        <taxon>Bacteria</taxon>
        <taxon>Bacillati</taxon>
        <taxon>Actinomycetota</taxon>
        <taxon>Actinomycetes</taxon>
        <taxon>Pseudonocardiales</taxon>
        <taxon>Pseudonocardiaceae</taxon>
        <taxon>Prauserella</taxon>
    </lineage>
</organism>
<name>A0ABW5WB23_9PSEU</name>
<sequence length="203" mass="21744">MAFGDFDTDANTPAAAGGPTSSAKIVVAGGFGVGKTTLVGAISEIDPLTTEASMTEASVSVDDLSATPNKMTTTVAMDFGRISLDSDLVLYVFGTPGQHRFWFMWDDLAYGAIGAVVLVDTRRLADAFPSIDFFENRKLPYIVAINCFDRLLHHSIEDVRHALTISPSVPIMACDVRERESAKQVLISVVKHAIAHDSALQPG</sequence>
<protein>
    <submittedName>
        <fullName evidence="6">ATP/GTP-binding protein</fullName>
    </submittedName>
</protein>
<keyword evidence="7" id="KW-1185">Reference proteome</keyword>
<dbReference type="PANTHER" id="PTHR42708">
    <property type="entry name" value="ATP/GTP-BINDING PROTEIN-RELATED"/>
    <property type="match status" value="1"/>
</dbReference>
<evidence type="ECO:0000256" key="4">
    <source>
        <dbReference type="ARBA" id="ARBA00023134"/>
    </source>
</evidence>
<evidence type="ECO:0000256" key="5">
    <source>
        <dbReference type="SAM" id="MobiDB-lite"/>
    </source>
</evidence>